<evidence type="ECO:0000313" key="4">
    <source>
        <dbReference type="Proteomes" id="UP001157069"/>
    </source>
</evidence>
<feature type="transmembrane region" description="Helical" evidence="1">
    <location>
        <begin position="1052"/>
        <end position="1072"/>
    </location>
</feature>
<keyword evidence="1" id="KW-0472">Membrane</keyword>
<evidence type="ECO:0000313" key="3">
    <source>
        <dbReference type="EMBL" id="GMA89939.1"/>
    </source>
</evidence>
<proteinExistence type="predicted"/>
<keyword evidence="4" id="KW-1185">Reference proteome</keyword>
<reference evidence="4" key="1">
    <citation type="journal article" date="2019" name="Int. J. Syst. Evol. Microbiol.">
        <title>The Global Catalogue of Microorganisms (GCM) 10K type strain sequencing project: providing services to taxonomists for standard genome sequencing and annotation.</title>
        <authorList>
            <consortium name="The Broad Institute Genomics Platform"/>
            <consortium name="The Broad Institute Genome Sequencing Center for Infectious Disease"/>
            <person name="Wu L."/>
            <person name="Ma J."/>
        </authorList>
    </citation>
    <scope>NUCLEOTIDE SEQUENCE [LARGE SCALE GENOMIC DNA]</scope>
    <source>
        <strain evidence="4">NBRC 108755</strain>
    </source>
</reference>
<name>A0ABQ6JPQ7_9MICO</name>
<protein>
    <recommendedName>
        <fullName evidence="2">DUF7507 domain-containing protein</fullName>
    </recommendedName>
</protein>
<feature type="domain" description="DUF7507" evidence="2">
    <location>
        <begin position="461"/>
        <end position="564"/>
    </location>
</feature>
<sequence>MRISTRPGLIRLLASVLATTLVACGFAIVGASSASAVSTYSGSRLYIDQTFYAYVGAGESLDVAFTQTTAGSAPVTITISDPTGPGIPCVVPAAAPNGVKCSAAGLTSATAGVWTIQLDTTSDNQRYLYDIEVRDAGSTPIPGRIWTDLFNQYQSSASTQSLWVVSREGYVYGMEFINLNGVGSAFRANGFGLVEEGTCTPLYRSATGTSIAANGVPLEAGVEFSESCGDDFWLFFEEPDASLPVSAPSASGTMWVKPALVLPAATDLSFTPANPLTRAGEITFDLAGVNGGYSIQIDANADGDYTDPVDRTIPWGSPPGAVTVPFDGLDGLGNPIGVCQAFNARVVVDRAGEMHFVLEDVEQLGNGAQTAGGIRLTGATAGIAAPPPLLYWDDTVFPESTLTPPEPWPSRDGRAGVDSLATPGNGAHGWRFDWGDRRSIENWTYYQANAGSQVAIEPPCNPSLSIDKRAELVDTDSDGRASVGETITYSFLVRNTGNAPLTDVTVDDPRVSGVSPASVDLPVGGEQLFTAASYPVTQGDVDAGGIPNTAIARGLDPAGDPVESAPDSEFVPTPERDPRLTIDKQATLNDEVADDDLAQLGETIDYRFVVRNTGNTTLTDVTVIDPHVSGITPASVTLAPGEEQVFTADPYDVVQADMNSGVVANIAYAEGTSPTGDVTSPPDDTRVPTLPPDPFLELDKSGVLIADADSDGQISVGDTVRYTFEVSNTGTVDVDDVVISDPRLTGPTTPASADIGANSSAIFTADYLVVQGDIDAGVLRNTATAQGTFLGTPVTTGPDTVELPTEPRDPALVIDKTGVLDDVDGDGFADVGETVQYGFRVENTGNTTLTNVVVIDPRLTGITTPAGPLLPGDVVNLTADVYTVTQADVDEGGVANVAVARGNVPGGPEVFSPPDDHFIDGPPPAAGIELDKRASLVDTNGNGYADAGEQIVYSFFVTNTGNVTLFDVTIDDDRLGTLVPAPLDLLPPGVTAEMIASSYTVRAAEVTGDPIVNTASALGTLPDGTTVVESDEDSASLLTRVPGLASTGADPGMPAALGTLLMLLGLVALGAARASRRRRA</sequence>
<comment type="caution">
    <text evidence="3">The sequence shown here is derived from an EMBL/GenBank/DDBJ whole genome shotgun (WGS) entry which is preliminary data.</text>
</comment>
<accession>A0ABQ6JPQ7</accession>
<gene>
    <name evidence="3" type="ORF">GCM10025869_04680</name>
</gene>
<dbReference type="Pfam" id="PF24346">
    <property type="entry name" value="DUF7507"/>
    <property type="match status" value="5"/>
</dbReference>
<dbReference type="Proteomes" id="UP001157069">
    <property type="component" value="Unassembled WGS sequence"/>
</dbReference>
<evidence type="ECO:0000259" key="2">
    <source>
        <dbReference type="Pfam" id="PF24346"/>
    </source>
</evidence>
<organism evidence="3 4">
    <name type="scientific">Homoserinibacter gongjuensis</name>
    <dbReference type="NCBI Taxonomy" id="1162968"/>
    <lineage>
        <taxon>Bacteria</taxon>
        <taxon>Bacillati</taxon>
        <taxon>Actinomycetota</taxon>
        <taxon>Actinomycetes</taxon>
        <taxon>Micrococcales</taxon>
        <taxon>Microbacteriaceae</taxon>
        <taxon>Homoserinibacter</taxon>
    </lineage>
</organism>
<feature type="domain" description="DUF7507" evidence="2">
    <location>
        <begin position="927"/>
        <end position="1029"/>
    </location>
</feature>
<dbReference type="InterPro" id="IPR055354">
    <property type="entry name" value="DUF7507"/>
</dbReference>
<dbReference type="PANTHER" id="PTHR34819:SF3">
    <property type="entry name" value="CELL SURFACE PROTEIN"/>
    <property type="match status" value="1"/>
</dbReference>
<dbReference type="InterPro" id="IPR047589">
    <property type="entry name" value="DUF11_rpt"/>
</dbReference>
<evidence type="ECO:0000256" key="1">
    <source>
        <dbReference type="SAM" id="Phobius"/>
    </source>
</evidence>
<dbReference type="EMBL" id="BSVA01000001">
    <property type="protein sequence ID" value="GMA89939.1"/>
    <property type="molecule type" value="Genomic_DNA"/>
</dbReference>
<keyword evidence="1" id="KW-0812">Transmembrane</keyword>
<dbReference type="RefSeq" id="WP_284297453.1">
    <property type="nucleotide sequence ID" value="NZ_BSVA01000001.1"/>
</dbReference>
<dbReference type="PROSITE" id="PS51257">
    <property type="entry name" value="PROKAR_LIPOPROTEIN"/>
    <property type="match status" value="1"/>
</dbReference>
<dbReference type="PANTHER" id="PTHR34819">
    <property type="entry name" value="LARGE CYSTEINE-RICH PERIPLASMIC PROTEIN OMCB"/>
    <property type="match status" value="1"/>
</dbReference>
<feature type="domain" description="DUF7507" evidence="2">
    <location>
        <begin position="810"/>
        <end position="912"/>
    </location>
</feature>
<feature type="domain" description="DUF7507" evidence="2">
    <location>
        <begin position="708"/>
        <end position="794"/>
    </location>
</feature>
<dbReference type="NCBIfam" id="TIGR01451">
    <property type="entry name" value="B_ant_repeat"/>
    <property type="match status" value="4"/>
</dbReference>
<feature type="domain" description="DUF7507" evidence="2">
    <location>
        <begin position="578"/>
        <end position="679"/>
    </location>
</feature>
<keyword evidence="1" id="KW-1133">Transmembrane helix</keyword>
<dbReference type="InterPro" id="IPR051172">
    <property type="entry name" value="Chlamydia_OmcB"/>
</dbReference>